<reference evidence="3" key="1">
    <citation type="journal article" date="2023" name="Front. Microbiol.">
        <title>Genomic-based phylogenetic and metabolic analyses of the genus Natronomonas, and description of Natronomonas aquatica sp. nov.</title>
        <authorList>
            <person name="Garcia-Roldan A."/>
            <person name="Duran-Viseras A."/>
            <person name="de la Haba R.R."/>
            <person name="Corral P."/>
            <person name="Sanchez-Porro C."/>
            <person name="Ventosa A."/>
        </authorList>
    </citation>
    <scope>NUCLEOTIDE SEQUENCE</scope>
    <source>
        <strain evidence="3">F2-12</strain>
    </source>
</reference>
<feature type="region of interest" description="Disordered" evidence="1">
    <location>
        <begin position="1"/>
        <end position="22"/>
    </location>
</feature>
<comment type="caution">
    <text evidence="3">The sequence shown here is derived from an EMBL/GenBank/DDBJ whole genome shotgun (WGS) entry which is preliminary data.</text>
</comment>
<protein>
    <submittedName>
        <fullName evidence="3">Uncharacterized protein</fullName>
    </submittedName>
</protein>
<keyword evidence="2" id="KW-0472">Membrane</keyword>
<keyword evidence="2" id="KW-0812">Transmembrane</keyword>
<dbReference type="AlphaFoldDB" id="A0A9R1D7L0"/>
<name>A0A9R1D7L0_9EURY</name>
<feature type="transmembrane region" description="Helical" evidence="2">
    <location>
        <begin position="70"/>
        <end position="98"/>
    </location>
</feature>
<proteinExistence type="predicted"/>
<dbReference type="Proteomes" id="UP001139494">
    <property type="component" value="Unassembled WGS sequence"/>
</dbReference>
<dbReference type="EMBL" id="JAHLKM010000061">
    <property type="protein sequence ID" value="MCQ4335047.1"/>
    <property type="molecule type" value="Genomic_DNA"/>
</dbReference>
<keyword evidence="4" id="KW-1185">Reference proteome</keyword>
<keyword evidence="2" id="KW-1133">Transmembrane helix</keyword>
<gene>
    <name evidence="3" type="ORF">KM295_16480</name>
</gene>
<evidence type="ECO:0000256" key="1">
    <source>
        <dbReference type="SAM" id="MobiDB-lite"/>
    </source>
</evidence>
<sequence>MSNGKTGETKNYSETVGTRLTPQTKRQFEEYREANELGKTEAARRLIRDGLDNTDDTLDTIQKLSIFGAVGYIAVFTVAGIEAAGTLAGAYIAVILLWSSLPGLRSLLSGDTNR</sequence>
<evidence type="ECO:0000313" key="4">
    <source>
        <dbReference type="Proteomes" id="UP001139494"/>
    </source>
</evidence>
<evidence type="ECO:0000256" key="2">
    <source>
        <dbReference type="SAM" id="Phobius"/>
    </source>
</evidence>
<evidence type="ECO:0000313" key="3">
    <source>
        <dbReference type="EMBL" id="MCQ4335047.1"/>
    </source>
</evidence>
<accession>A0A9R1D7L0</accession>
<organism evidence="3 4">
    <name type="scientific">Natronomonas aquatica</name>
    <dbReference type="NCBI Taxonomy" id="2841590"/>
    <lineage>
        <taxon>Archaea</taxon>
        <taxon>Methanobacteriati</taxon>
        <taxon>Methanobacteriota</taxon>
        <taxon>Stenosarchaea group</taxon>
        <taxon>Halobacteria</taxon>
        <taxon>Halobacteriales</taxon>
        <taxon>Natronomonadaceae</taxon>
        <taxon>Natronomonas</taxon>
    </lineage>
</organism>
<dbReference type="RefSeq" id="WP_256031487.1">
    <property type="nucleotide sequence ID" value="NZ_JAHLKM010000061.1"/>
</dbReference>